<keyword evidence="2" id="KW-0732">Signal</keyword>
<evidence type="ECO:0000256" key="1">
    <source>
        <dbReference type="SAM" id="Phobius"/>
    </source>
</evidence>
<dbReference type="PANTHER" id="PTHR35560">
    <property type="entry name" value="BLL0132 PROTEIN"/>
    <property type="match status" value="1"/>
</dbReference>
<accession>A0A317XMJ3</accession>
<sequence length="569" mass="62752">MRGFARPNSLGALALLALVAIPDFASASSPLLNRIDRLPSGSRRSRQVRNVFGDDLTVGEYILSKRQSDAQQQDIVATARTDPITAASTAETLPNVAQNDNGGTDTSGNLLQGDGYYNYAWNSNVYFNPSAATNGSDEEGWQELPDTVGFTLNRTFEIKNRYGNESGIMPFYLSNVADNASVLRAIIVMPGKPRDSWKYSNLMLNARSVAVANFQNLAPAGTSVTNDTFLILGPAIMNNMDITAGATRPGELAWHGSGWQRGSPSIQPAMRHGITSYEMIDTFVDLLFDKNVYPNLNQVVIAGHSMGGQATQRYAVLKKTKKYDDNMRFWIGNPGSWAWLHDSRPYMGANLSCLANDEWDTWPYGLGGNQSKVSVYARRDVKADKTAVVDRFINRQVSYGLALLDIGAGDTHCQAKWQGGNHLDRGSQFVLQFGNASAFDLGGKFPSKHSLDYVANVTHQDYAMYSTNATLNRIFFQDLNVRHPELTNVTNPGDKKNSTKKKGEKAFATPAHEKVAIGLLAGSLGLVFIFFTMLPVIFTADQVRDIDTKWDAQSYVSQESRRMLVDRKY</sequence>
<dbReference type="AlphaFoldDB" id="A0A317XMJ3"/>
<evidence type="ECO:0008006" key="5">
    <source>
        <dbReference type="Google" id="ProtNLM"/>
    </source>
</evidence>
<evidence type="ECO:0000313" key="3">
    <source>
        <dbReference type="EMBL" id="PWY99059.1"/>
    </source>
</evidence>
<gene>
    <name evidence="3" type="ORF">BCV70DRAFT_123276</name>
</gene>
<feature type="chain" id="PRO_5016433560" description="Alpha/beta-hydrolase" evidence="2">
    <location>
        <begin position="28"/>
        <end position="569"/>
    </location>
</feature>
<name>A0A317XMJ3_9BASI</name>
<protein>
    <recommendedName>
        <fullName evidence="5">Alpha/beta-hydrolase</fullName>
    </recommendedName>
</protein>
<dbReference type="OrthoDB" id="5985073at2759"/>
<keyword evidence="1" id="KW-0472">Membrane</keyword>
<dbReference type="STRING" id="1882483.A0A317XMJ3"/>
<evidence type="ECO:0000313" key="4">
    <source>
        <dbReference type="Proteomes" id="UP000246740"/>
    </source>
</evidence>
<organism evidence="3 4">
    <name type="scientific">Testicularia cyperi</name>
    <dbReference type="NCBI Taxonomy" id="1882483"/>
    <lineage>
        <taxon>Eukaryota</taxon>
        <taxon>Fungi</taxon>
        <taxon>Dikarya</taxon>
        <taxon>Basidiomycota</taxon>
        <taxon>Ustilaginomycotina</taxon>
        <taxon>Ustilaginomycetes</taxon>
        <taxon>Ustilaginales</taxon>
        <taxon>Anthracoideaceae</taxon>
        <taxon>Testicularia</taxon>
    </lineage>
</organism>
<dbReference type="EMBL" id="KZ819196">
    <property type="protein sequence ID" value="PWY99059.1"/>
    <property type="molecule type" value="Genomic_DNA"/>
</dbReference>
<keyword evidence="1" id="KW-1133">Transmembrane helix</keyword>
<dbReference type="Proteomes" id="UP000246740">
    <property type="component" value="Unassembled WGS sequence"/>
</dbReference>
<dbReference type="PANTHER" id="PTHR35560:SF3">
    <property type="entry name" value="PEPTIDASE S9 PROLYL OLIGOPEPTIDASE CATALYTIC DOMAIN-CONTAINING PROTEIN"/>
    <property type="match status" value="1"/>
</dbReference>
<feature type="transmembrane region" description="Helical" evidence="1">
    <location>
        <begin position="515"/>
        <end position="540"/>
    </location>
</feature>
<dbReference type="InParanoid" id="A0A317XMJ3"/>
<reference evidence="3 4" key="1">
    <citation type="journal article" date="2018" name="Mol. Biol. Evol.">
        <title>Broad Genomic Sampling Reveals a Smut Pathogenic Ancestry of the Fungal Clade Ustilaginomycotina.</title>
        <authorList>
            <person name="Kijpornyongpan T."/>
            <person name="Mondo S.J."/>
            <person name="Barry K."/>
            <person name="Sandor L."/>
            <person name="Lee J."/>
            <person name="Lipzen A."/>
            <person name="Pangilinan J."/>
            <person name="LaButti K."/>
            <person name="Hainaut M."/>
            <person name="Henrissat B."/>
            <person name="Grigoriev I.V."/>
            <person name="Spatafora J.W."/>
            <person name="Aime M.C."/>
        </authorList>
    </citation>
    <scope>NUCLEOTIDE SEQUENCE [LARGE SCALE GENOMIC DNA]</scope>
    <source>
        <strain evidence="3 4">MCA 3645</strain>
    </source>
</reference>
<evidence type="ECO:0000256" key="2">
    <source>
        <dbReference type="SAM" id="SignalP"/>
    </source>
</evidence>
<keyword evidence="4" id="KW-1185">Reference proteome</keyword>
<keyword evidence="1" id="KW-0812">Transmembrane</keyword>
<dbReference type="SUPFAM" id="SSF53474">
    <property type="entry name" value="alpha/beta-Hydrolases"/>
    <property type="match status" value="2"/>
</dbReference>
<dbReference type="Gene3D" id="3.40.50.1820">
    <property type="entry name" value="alpha/beta hydrolase"/>
    <property type="match status" value="1"/>
</dbReference>
<dbReference type="InterPro" id="IPR029058">
    <property type="entry name" value="AB_hydrolase_fold"/>
</dbReference>
<feature type="signal peptide" evidence="2">
    <location>
        <begin position="1"/>
        <end position="27"/>
    </location>
</feature>
<proteinExistence type="predicted"/>